<evidence type="ECO:0000256" key="12">
    <source>
        <dbReference type="ARBA" id="ARBA00022989"/>
    </source>
</evidence>
<keyword evidence="8" id="KW-0812">Transmembrane</keyword>
<keyword evidence="18" id="KW-0449">Lipoprotein</keyword>
<keyword evidence="6" id="KW-0945">Host-virus interaction</keyword>
<dbReference type="GO" id="GO:1900063">
    <property type="term" value="P:regulation of peroxisome organization"/>
    <property type="evidence" value="ECO:0007669"/>
    <property type="project" value="UniProtKB-ARBA"/>
</dbReference>
<feature type="compositionally biased region" description="Low complexity" evidence="22">
    <location>
        <begin position="154"/>
        <end position="167"/>
    </location>
</feature>
<keyword evidence="17" id="KW-0576">Peroxisome</keyword>
<feature type="domain" description="Caspase recruitment" evidence="23">
    <location>
        <begin position="6"/>
        <end position="93"/>
    </location>
</feature>
<reference evidence="24" key="2">
    <citation type="submission" date="2025-08" db="UniProtKB">
        <authorList>
            <consortium name="Ensembl"/>
        </authorList>
    </citation>
    <scope>IDENTIFICATION</scope>
</reference>
<dbReference type="FunFam" id="1.10.533.10:FF:000063">
    <property type="entry name" value="Mitochondrial antiviral-signaling protein"/>
    <property type="match status" value="1"/>
</dbReference>
<keyword evidence="3" id="KW-0488">Methylation</keyword>
<feature type="region of interest" description="Disordered" evidence="22">
    <location>
        <begin position="120"/>
        <end position="267"/>
    </location>
</feature>
<keyword evidence="12" id="KW-1133">Transmembrane helix</keyword>
<evidence type="ECO:0000256" key="21">
    <source>
        <dbReference type="ARBA" id="ARBA00083233"/>
    </source>
</evidence>
<evidence type="ECO:0000256" key="16">
    <source>
        <dbReference type="ARBA" id="ARBA00023139"/>
    </source>
</evidence>
<evidence type="ECO:0000256" key="20">
    <source>
        <dbReference type="ARBA" id="ARBA00082620"/>
    </source>
</evidence>
<sequence>MSFASDKLYNGFLRRKMPFLASNVKTREIVPHLPCLTQTDREEIEAKRDSSGNYTGMQTLLDCLRKRQNWPEEFITALEACEHTDIAAEIRAEYNSLKGSNNPKPPSPPTTVIKAHVHPAPPAARPVATPEQNGNTQAAASPPPKATVQPEAHPSPATEAPKAASSSEPPPSLQTSPSTPPPSPETQSRQAATPPPTQKGINAHMEPEENSEVDLQQGSGDQDPISDKANAADRESPAPAQASPAKTVGAAFTMSTPERSPVQETVPPVDKVVPAVLQPEEIRTPSPAAGADRTAAALIDDDVCLSKPGQLLSVAPNLHSPTILAPNSQQQPYSGNSDRLEISEPQLPCQENGVAAEPLHHNEPEENHYESVCQSSLGEQEVLVNVVQVAEEPSIQNQDGQIFRPSAQILNGQATTKPGSAPPPGGPSGDNCHLAASALHESEVKTSPTSMSDNTKYYLTAAGVGVCALMMAWKFKK</sequence>
<dbReference type="GO" id="GO:0032727">
    <property type="term" value="P:positive regulation of interferon-alpha production"/>
    <property type="evidence" value="ECO:0007669"/>
    <property type="project" value="UniProtKB-ARBA"/>
</dbReference>
<dbReference type="GO" id="GO:1900227">
    <property type="term" value="P:positive regulation of NLRP3 inflammasome complex assembly"/>
    <property type="evidence" value="ECO:0007669"/>
    <property type="project" value="UniProtKB-ARBA"/>
</dbReference>
<keyword evidence="4" id="KW-1017">Isopeptide bond</keyword>
<evidence type="ECO:0000313" key="24">
    <source>
        <dbReference type="Ensembl" id="ENSMMDP00005036417.1"/>
    </source>
</evidence>
<evidence type="ECO:0000256" key="7">
    <source>
        <dbReference type="ARBA" id="ARBA00022588"/>
    </source>
</evidence>
<reference evidence="24" key="3">
    <citation type="submission" date="2025-09" db="UniProtKB">
        <authorList>
            <consortium name="Ensembl"/>
        </authorList>
    </citation>
    <scope>IDENTIFICATION</scope>
</reference>
<evidence type="ECO:0000256" key="2">
    <source>
        <dbReference type="ARBA" id="ARBA00004572"/>
    </source>
</evidence>
<dbReference type="GO" id="GO:0002230">
    <property type="term" value="P:positive regulation of defense response to virus by host"/>
    <property type="evidence" value="ECO:0007669"/>
    <property type="project" value="UniProtKB-ARBA"/>
</dbReference>
<keyword evidence="15" id="KW-0472">Membrane</keyword>
<dbReference type="GO" id="GO:0045071">
    <property type="term" value="P:negative regulation of viral genome replication"/>
    <property type="evidence" value="ECO:0007669"/>
    <property type="project" value="UniProtKB-ARBA"/>
</dbReference>
<dbReference type="GO" id="GO:0070585">
    <property type="term" value="P:protein localization to mitochondrion"/>
    <property type="evidence" value="ECO:0007669"/>
    <property type="project" value="UniProtKB-ARBA"/>
</dbReference>
<accession>A0A667Z7Z8</accession>
<feature type="region of interest" description="Disordered" evidence="22">
    <location>
        <begin position="412"/>
        <end position="431"/>
    </location>
</feature>
<keyword evidence="10" id="KW-0832">Ubl conjugation</keyword>
<evidence type="ECO:0000256" key="8">
    <source>
        <dbReference type="ARBA" id="ARBA00022692"/>
    </source>
</evidence>
<evidence type="ECO:0000256" key="13">
    <source>
        <dbReference type="ARBA" id="ARBA00023118"/>
    </source>
</evidence>
<evidence type="ECO:0000256" key="1">
    <source>
        <dbReference type="ARBA" id="ARBA00004275"/>
    </source>
</evidence>
<dbReference type="GO" id="GO:0005777">
    <property type="term" value="C:peroxisome"/>
    <property type="evidence" value="ECO:0007669"/>
    <property type="project" value="UniProtKB-SubCell"/>
</dbReference>
<evidence type="ECO:0000256" key="22">
    <source>
        <dbReference type="SAM" id="MobiDB-lite"/>
    </source>
</evidence>
<keyword evidence="13" id="KW-0051">Antiviral defense</keyword>
<comment type="subcellular location">
    <subcellularLocation>
        <location evidence="2">Mitochondrion outer membrane</location>
        <topology evidence="2">Single-pass membrane protein</topology>
    </subcellularLocation>
    <subcellularLocation>
        <location evidence="1">Peroxisome</location>
    </subcellularLocation>
</comment>
<dbReference type="GO" id="GO:0032728">
    <property type="term" value="P:positive regulation of interferon-beta production"/>
    <property type="evidence" value="ECO:0007669"/>
    <property type="project" value="UniProtKB-ARBA"/>
</dbReference>
<dbReference type="InterPro" id="IPR042144">
    <property type="entry name" value="CARD_IPS1"/>
</dbReference>
<keyword evidence="14" id="KW-0496">Mitochondrion</keyword>
<dbReference type="Ensembl" id="ENSMMDT00005037204.1">
    <property type="protein sequence ID" value="ENSMMDP00005036417.1"/>
    <property type="gene ID" value="ENSMMDG00005017017.1"/>
</dbReference>
<evidence type="ECO:0000256" key="19">
    <source>
        <dbReference type="ARBA" id="ARBA00071084"/>
    </source>
</evidence>
<evidence type="ECO:0000256" key="17">
    <source>
        <dbReference type="ARBA" id="ARBA00023140"/>
    </source>
</evidence>
<keyword evidence="9" id="KW-1000">Mitochondrion outer membrane</keyword>
<evidence type="ECO:0000259" key="23">
    <source>
        <dbReference type="Pfam" id="PF16739"/>
    </source>
</evidence>
<dbReference type="AlphaFoldDB" id="A0A667Z7Z8"/>
<evidence type="ECO:0000256" key="11">
    <source>
        <dbReference type="ARBA" id="ARBA00022859"/>
    </source>
</evidence>
<evidence type="ECO:0000256" key="6">
    <source>
        <dbReference type="ARBA" id="ARBA00022581"/>
    </source>
</evidence>
<evidence type="ECO:0000256" key="9">
    <source>
        <dbReference type="ARBA" id="ARBA00022787"/>
    </source>
</evidence>
<gene>
    <name evidence="24" type="primary">mavs</name>
</gene>
<dbReference type="GO" id="GO:0051607">
    <property type="term" value="P:defense response to virus"/>
    <property type="evidence" value="ECO:0007669"/>
    <property type="project" value="UniProtKB-KW"/>
</dbReference>
<dbReference type="Gene3D" id="1.10.533.10">
    <property type="entry name" value="Death Domain, Fas"/>
    <property type="match status" value="1"/>
</dbReference>
<protein>
    <recommendedName>
        <fullName evidence="19">Mitochondrial antiviral-signaling protein</fullName>
    </recommendedName>
    <alternativeName>
        <fullName evidence="20">Interferon beta promoter stimulator protein 1</fullName>
    </alternativeName>
    <alternativeName>
        <fullName evidence="21">Virus-induced-signaling adapter</fullName>
    </alternativeName>
</protein>
<keyword evidence="11" id="KW-0391">Immunity</keyword>
<feature type="compositionally biased region" description="Pro residues" evidence="22">
    <location>
        <begin position="168"/>
        <end position="184"/>
    </location>
</feature>
<organism evidence="24 25">
    <name type="scientific">Myripristis murdjan</name>
    <name type="common">pinecone soldierfish</name>
    <dbReference type="NCBI Taxonomy" id="586833"/>
    <lineage>
        <taxon>Eukaryota</taxon>
        <taxon>Metazoa</taxon>
        <taxon>Chordata</taxon>
        <taxon>Craniata</taxon>
        <taxon>Vertebrata</taxon>
        <taxon>Euteleostomi</taxon>
        <taxon>Actinopterygii</taxon>
        <taxon>Neopterygii</taxon>
        <taxon>Teleostei</taxon>
        <taxon>Neoteleostei</taxon>
        <taxon>Acanthomorphata</taxon>
        <taxon>Holocentriformes</taxon>
        <taxon>Holocentridae</taxon>
        <taxon>Myripristis</taxon>
    </lineage>
</organism>
<dbReference type="InterPro" id="IPR031964">
    <property type="entry name" value="CARD_dom"/>
</dbReference>
<keyword evidence="16" id="KW-0564">Palmitate</keyword>
<dbReference type="GO" id="GO:0005741">
    <property type="term" value="C:mitochondrial outer membrane"/>
    <property type="evidence" value="ECO:0007669"/>
    <property type="project" value="UniProtKB-SubCell"/>
</dbReference>
<dbReference type="GO" id="GO:0045087">
    <property type="term" value="P:innate immune response"/>
    <property type="evidence" value="ECO:0007669"/>
    <property type="project" value="UniProtKB-KW"/>
</dbReference>
<keyword evidence="7" id="KW-0399">Innate immunity</keyword>
<evidence type="ECO:0000256" key="15">
    <source>
        <dbReference type="ARBA" id="ARBA00023136"/>
    </source>
</evidence>
<keyword evidence="25" id="KW-1185">Reference proteome</keyword>
<evidence type="ECO:0000256" key="14">
    <source>
        <dbReference type="ARBA" id="ARBA00023128"/>
    </source>
</evidence>
<reference evidence="24" key="1">
    <citation type="submission" date="2019-06" db="EMBL/GenBank/DDBJ databases">
        <authorList>
            <consortium name="Wellcome Sanger Institute Data Sharing"/>
        </authorList>
    </citation>
    <scope>NUCLEOTIDE SEQUENCE [LARGE SCALE GENOMIC DNA]</scope>
</reference>
<evidence type="ECO:0000313" key="25">
    <source>
        <dbReference type="Proteomes" id="UP000472263"/>
    </source>
</evidence>
<evidence type="ECO:0000256" key="5">
    <source>
        <dbReference type="ARBA" id="ARBA00022553"/>
    </source>
</evidence>
<dbReference type="GeneTree" id="ENSGT01030000234772"/>
<evidence type="ECO:0000256" key="10">
    <source>
        <dbReference type="ARBA" id="ARBA00022843"/>
    </source>
</evidence>
<proteinExistence type="predicted"/>
<dbReference type="GO" id="GO:0002753">
    <property type="term" value="P:cytoplasmic pattern recognition receptor signaling pathway"/>
    <property type="evidence" value="ECO:0007669"/>
    <property type="project" value="UniProtKB-ARBA"/>
</dbReference>
<dbReference type="GO" id="GO:0032755">
    <property type="term" value="P:positive regulation of interleukin-6 production"/>
    <property type="evidence" value="ECO:0007669"/>
    <property type="project" value="UniProtKB-ARBA"/>
</dbReference>
<dbReference type="InterPro" id="IPR011029">
    <property type="entry name" value="DEATH-like_dom_sf"/>
</dbReference>
<dbReference type="GO" id="GO:0035591">
    <property type="term" value="F:signaling adaptor activity"/>
    <property type="evidence" value="ECO:0007669"/>
    <property type="project" value="UniProtKB-ARBA"/>
</dbReference>
<keyword evidence="5" id="KW-0597">Phosphoprotein</keyword>
<dbReference type="CDD" id="cd08811">
    <property type="entry name" value="CARD_IPS1"/>
    <property type="match status" value="1"/>
</dbReference>
<name>A0A667Z7Z8_9TELE</name>
<dbReference type="Pfam" id="PF16739">
    <property type="entry name" value="CARD_2"/>
    <property type="match status" value="1"/>
</dbReference>
<dbReference type="Proteomes" id="UP000472263">
    <property type="component" value="Chromosome 22"/>
</dbReference>
<feature type="region of interest" description="Disordered" evidence="22">
    <location>
        <begin position="96"/>
        <end position="115"/>
    </location>
</feature>
<evidence type="ECO:0000256" key="18">
    <source>
        <dbReference type="ARBA" id="ARBA00023288"/>
    </source>
</evidence>
<evidence type="ECO:0000256" key="3">
    <source>
        <dbReference type="ARBA" id="ARBA00022481"/>
    </source>
</evidence>
<evidence type="ECO:0000256" key="4">
    <source>
        <dbReference type="ARBA" id="ARBA00022499"/>
    </source>
</evidence>